<reference evidence="1 2" key="1">
    <citation type="journal article" date="2020" name="Microorganisms">
        <title>Osmotic Adaptation and Compatible Solute Biosynthesis of Phototrophic Bacteria as Revealed from Genome Analyses.</title>
        <authorList>
            <person name="Imhoff J.F."/>
            <person name="Rahn T."/>
            <person name="Kunzel S."/>
            <person name="Keller A."/>
            <person name="Neulinger S.C."/>
        </authorList>
    </citation>
    <scope>NUCLEOTIDE SEQUENCE [LARGE SCALE GENOMIC DNA]</scope>
    <source>
        <strain evidence="1 2">DSM 6210</strain>
    </source>
</reference>
<accession>A0ABS1CP30</accession>
<evidence type="ECO:0000313" key="1">
    <source>
        <dbReference type="EMBL" id="MBK1633433.1"/>
    </source>
</evidence>
<gene>
    <name evidence="1" type="ORF">CKO31_22320</name>
</gene>
<evidence type="ECO:0000313" key="2">
    <source>
        <dbReference type="Proteomes" id="UP000748752"/>
    </source>
</evidence>
<dbReference type="EMBL" id="NRRV01000085">
    <property type="protein sequence ID" value="MBK1633433.1"/>
    <property type="molecule type" value="Genomic_DNA"/>
</dbReference>
<evidence type="ECO:0008006" key="3">
    <source>
        <dbReference type="Google" id="ProtNLM"/>
    </source>
</evidence>
<proteinExistence type="predicted"/>
<name>A0ABS1CP30_9GAMM</name>
<dbReference type="Proteomes" id="UP000748752">
    <property type="component" value="Unassembled WGS sequence"/>
</dbReference>
<keyword evidence="2" id="KW-1185">Reference proteome</keyword>
<dbReference type="Gene3D" id="3.40.50.150">
    <property type="entry name" value="Vaccinia Virus protein VP39"/>
    <property type="match status" value="1"/>
</dbReference>
<dbReference type="InterPro" id="IPR029063">
    <property type="entry name" value="SAM-dependent_MTases_sf"/>
</dbReference>
<protein>
    <recommendedName>
        <fullName evidence="3">Class I SAM-dependent methyltransferase</fullName>
    </recommendedName>
</protein>
<organism evidence="1 2">
    <name type="scientific">Thiohalocapsa halophila</name>
    <dbReference type="NCBI Taxonomy" id="69359"/>
    <lineage>
        <taxon>Bacteria</taxon>
        <taxon>Pseudomonadati</taxon>
        <taxon>Pseudomonadota</taxon>
        <taxon>Gammaproteobacteria</taxon>
        <taxon>Chromatiales</taxon>
        <taxon>Chromatiaceae</taxon>
        <taxon>Thiohalocapsa</taxon>
    </lineage>
</organism>
<sequence>MSDFSDAWLALRVPADTAARADELVQGLAGLAPATDGLLQVLDLGCGTGANLRHLAPLLAAVGHRRQQWTCVDHAPALLARLPAVTGEWAGAAGLACRETDDGLQLAAGGWEAAVATRRLDLAGDFRVLPVPADGLVTASALLDLVSASWLDAALLARCRAGGCALLFTLSYDGRCTVSPAHGEDARVVDLVNRHQRTDKGFGPALGPAAAERAAARCRALGWRVEMAPSDWVLGTEAPDLQHALLAGWRDAASAMASSGAGLPASRLDAWLTARCGWVAAGRSWLRVGHQDLLALP</sequence>
<dbReference type="SUPFAM" id="SSF53335">
    <property type="entry name" value="S-adenosyl-L-methionine-dependent methyltransferases"/>
    <property type="match status" value="1"/>
</dbReference>
<dbReference type="RefSeq" id="WP_200241946.1">
    <property type="nucleotide sequence ID" value="NZ_NRRV01000085.1"/>
</dbReference>
<comment type="caution">
    <text evidence="1">The sequence shown here is derived from an EMBL/GenBank/DDBJ whole genome shotgun (WGS) entry which is preliminary data.</text>
</comment>